<dbReference type="Proteomes" id="UP000596387">
    <property type="component" value="Chromosome"/>
</dbReference>
<dbReference type="SUPFAM" id="SSF103473">
    <property type="entry name" value="MFS general substrate transporter"/>
    <property type="match status" value="1"/>
</dbReference>
<protein>
    <recommendedName>
        <fullName evidence="4">DUF5337 domain-containing protein</fullName>
    </recommendedName>
</protein>
<evidence type="ECO:0000313" key="2">
    <source>
        <dbReference type="EMBL" id="QRF66796.1"/>
    </source>
</evidence>
<feature type="transmembrane region" description="Helical" evidence="1">
    <location>
        <begin position="43"/>
        <end position="64"/>
    </location>
</feature>
<reference evidence="2 3" key="1">
    <citation type="submission" date="2019-12" db="EMBL/GenBank/DDBJ databases">
        <title>Complete Genome Sequence of a Quorum-Sensing Bacterium,Rhodobacteraceae bacterium C31, Isolated from a marine microalgae symbiotic bacteria.</title>
        <authorList>
            <person name="Zhang Y."/>
        </authorList>
    </citation>
    <scope>NUCLEOTIDE SEQUENCE [LARGE SCALE GENOMIC DNA]</scope>
    <source>
        <strain evidence="2 3">C31</strain>
    </source>
</reference>
<dbReference type="InterPro" id="IPR020308">
    <property type="entry name" value="Uncharacterised_Ynq1"/>
</dbReference>
<name>A0ABX7FAA7_9RHOB</name>
<evidence type="ECO:0000256" key="1">
    <source>
        <dbReference type="SAM" id="Phobius"/>
    </source>
</evidence>
<accession>A0ABX7FAA7</accession>
<sequence length="72" mass="8356">MADNKDFNRRGRMIALVIAGTGLFWIAATIIGQMLELNQRLRAFMDLAAGAGFIWAIWMIYGLWRDRREHED</sequence>
<dbReference type="Pfam" id="PF17272">
    <property type="entry name" value="DUF5337"/>
    <property type="match status" value="1"/>
</dbReference>
<proteinExistence type="predicted"/>
<dbReference type="InterPro" id="IPR036259">
    <property type="entry name" value="MFS_trans_sf"/>
</dbReference>
<keyword evidence="1" id="KW-0812">Transmembrane</keyword>
<evidence type="ECO:0008006" key="4">
    <source>
        <dbReference type="Google" id="ProtNLM"/>
    </source>
</evidence>
<keyword evidence="1" id="KW-0472">Membrane</keyword>
<keyword evidence="1" id="KW-1133">Transmembrane helix</keyword>
<dbReference type="EMBL" id="CP047166">
    <property type="protein sequence ID" value="QRF66796.1"/>
    <property type="molecule type" value="Genomic_DNA"/>
</dbReference>
<dbReference type="RefSeq" id="WP_023849397.1">
    <property type="nucleotide sequence ID" value="NZ_CP047166.1"/>
</dbReference>
<feature type="transmembrane region" description="Helical" evidence="1">
    <location>
        <begin position="12"/>
        <end position="31"/>
    </location>
</feature>
<keyword evidence="3" id="KW-1185">Reference proteome</keyword>
<organism evidence="2 3">
    <name type="scientific">Ponticoccus alexandrii</name>
    <dbReference type="NCBI Taxonomy" id="1943633"/>
    <lineage>
        <taxon>Bacteria</taxon>
        <taxon>Pseudomonadati</taxon>
        <taxon>Pseudomonadota</taxon>
        <taxon>Alphaproteobacteria</taxon>
        <taxon>Rhodobacterales</taxon>
        <taxon>Roseobacteraceae</taxon>
        <taxon>Ponticoccus</taxon>
    </lineage>
</organism>
<evidence type="ECO:0000313" key="3">
    <source>
        <dbReference type="Proteomes" id="UP000596387"/>
    </source>
</evidence>
<gene>
    <name evidence="2" type="ORF">GQA70_11030</name>
</gene>